<evidence type="ECO:0000313" key="3">
    <source>
        <dbReference type="Proteomes" id="UP000324897"/>
    </source>
</evidence>
<keyword evidence="3" id="KW-1185">Reference proteome</keyword>
<proteinExistence type="predicted"/>
<evidence type="ECO:0000313" key="2">
    <source>
        <dbReference type="EMBL" id="TVU31045.1"/>
    </source>
</evidence>
<dbReference type="AlphaFoldDB" id="A0A5J9V548"/>
<evidence type="ECO:0000256" key="1">
    <source>
        <dbReference type="SAM" id="MobiDB-lite"/>
    </source>
</evidence>
<comment type="caution">
    <text evidence="2">The sequence shown here is derived from an EMBL/GenBank/DDBJ whole genome shotgun (WGS) entry which is preliminary data.</text>
</comment>
<dbReference type="EMBL" id="RWGY01000011">
    <property type="protein sequence ID" value="TVU31045.1"/>
    <property type="molecule type" value="Genomic_DNA"/>
</dbReference>
<dbReference type="Proteomes" id="UP000324897">
    <property type="component" value="Chromosome 1"/>
</dbReference>
<feature type="region of interest" description="Disordered" evidence="1">
    <location>
        <begin position="14"/>
        <end position="37"/>
    </location>
</feature>
<dbReference type="Gramene" id="TVU31045">
    <property type="protein sequence ID" value="TVU31045"/>
    <property type="gene ID" value="EJB05_22710"/>
</dbReference>
<sequence>MMMKIIQDGHKVFDEMPARTDASRTVPAATPTAPTSHCDEVMQDAHNVLEELPARSKQICTEQCYIEVGPSDLITININVIVLNGELKMKLPQSR</sequence>
<gene>
    <name evidence="2" type="ORF">EJB05_22710</name>
</gene>
<reference evidence="2 3" key="1">
    <citation type="journal article" date="2019" name="Sci. Rep.">
        <title>A high-quality genome of Eragrostis curvula grass provides insights into Poaceae evolution and supports new strategies to enhance forage quality.</title>
        <authorList>
            <person name="Carballo J."/>
            <person name="Santos B.A.C.M."/>
            <person name="Zappacosta D."/>
            <person name="Garbus I."/>
            <person name="Selva J.P."/>
            <person name="Gallo C.A."/>
            <person name="Diaz A."/>
            <person name="Albertini E."/>
            <person name="Caccamo M."/>
            <person name="Echenique V."/>
        </authorList>
    </citation>
    <scope>NUCLEOTIDE SEQUENCE [LARGE SCALE GENOMIC DNA]</scope>
    <source>
        <strain evidence="3">cv. Victoria</strain>
        <tissue evidence="2">Leaf</tissue>
    </source>
</reference>
<protein>
    <submittedName>
        <fullName evidence="2">Uncharacterized protein</fullName>
    </submittedName>
</protein>
<name>A0A5J9V548_9POAL</name>
<organism evidence="2 3">
    <name type="scientific">Eragrostis curvula</name>
    <name type="common">weeping love grass</name>
    <dbReference type="NCBI Taxonomy" id="38414"/>
    <lineage>
        <taxon>Eukaryota</taxon>
        <taxon>Viridiplantae</taxon>
        <taxon>Streptophyta</taxon>
        <taxon>Embryophyta</taxon>
        <taxon>Tracheophyta</taxon>
        <taxon>Spermatophyta</taxon>
        <taxon>Magnoliopsida</taxon>
        <taxon>Liliopsida</taxon>
        <taxon>Poales</taxon>
        <taxon>Poaceae</taxon>
        <taxon>PACMAD clade</taxon>
        <taxon>Chloridoideae</taxon>
        <taxon>Eragrostideae</taxon>
        <taxon>Eragrostidinae</taxon>
        <taxon>Eragrostis</taxon>
    </lineage>
</organism>
<accession>A0A5J9V548</accession>